<feature type="chain" id="PRO_5042865339" evidence="1">
    <location>
        <begin position="23"/>
        <end position="106"/>
    </location>
</feature>
<feature type="signal peptide" evidence="1">
    <location>
        <begin position="1"/>
        <end position="22"/>
    </location>
</feature>
<keyword evidence="3" id="KW-1185">Reference proteome</keyword>
<protein>
    <submittedName>
        <fullName evidence="2">Uncharacterized protein</fullName>
    </submittedName>
</protein>
<proteinExistence type="predicted"/>
<reference evidence="2 3" key="1">
    <citation type="submission" date="2019-10" db="EMBL/GenBank/DDBJ databases">
        <title>Assembly and Annotation for the nematode Trichostrongylus colubriformis.</title>
        <authorList>
            <person name="Martin J."/>
        </authorList>
    </citation>
    <scope>NUCLEOTIDE SEQUENCE [LARGE SCALE GENOMIC DNA]</scope>
    <source>
        <strain evidence="2">G859</strain>
        <tissue evidence="2">Whole worm</tissue>
    </source>
</reference>
<organism evidence="2 3">
    <name type="scientific">Trichostrongylus colubriformis</name>
    <name type="common">Black scour worm</name>
    <dbReference type="NCBI Taxonomy" id="6319"/>
    <lineage>
        <taxon>Eukaryota</taxon>
        <taxon>Metazoa</taxon>
        <taxon>Ecdysozoa</taxon>
        <taxon>Nematoda</taxon>
        <taxon>Chromadorea</taxon>
        <taxon>Rhabditida</taxon>
        <taxon>Rhabditina</taxon>
        <taxon>Rhabditomorpha</taxon>
        <taxon>Strongyloidea</taxon>
        <taxon>Trichostrongylidae</taxon>
        <taxon>Trichostrongylus</taxon>
    </lineage>
</organism>
<dbReference type="AlphaFoldDB" id="A0AAN8FXZ2"/>
<sequence>MLFYALTAFMVLNAFTQGVVMAKTTDTAKECKDDFTNAICEKYVNDNSCGSNELAKRALDVLLVFPSMDALNIPCCMFVNNQRQICHAFDRSLFAFNRQTVCEALT</sequence>
<evidence type="ECO:0000256" key="1">
    <source>
        <dbReference type="SAM" id="SignalP"/>
    </source>
</evidence>
<evidence type="ECO:0000313" key="3">
    <source>
        <dbReference type="Proteomes" id="UP001331761"/>
    </source>
</evidence>
<dbReference type="EMBL" id="WIXE01004488">
    <property type="protein sequence ID" value="KAK5982985.1"/>
    <property type="molecule type" value="Genomic_DNA"/>
</dbReference>
<comment type="caution">
    <text evidence="2">The sequence shown here is derived from an EMBL/GenBank/DDBJ whole genome shotgun (WGS) entry which is preliminary data.</text>
</comment>
<keyword evidence="1" id="KW-0732">Signal</keyword>
<evidence type="ECO:0000313" key="2">
    <source>
        <dbReference type="EMBL" id="KAK5982985.1"/>
    </source>
</evidence>
<accession>A0AAN8FXZ2</accession>
<dbReference type="Proteomes" id="UP001331761">
    <property type="component" value="Unassembled WGS sequence"/>
</dbReference>
<name>A0AAN8FXZ2_TRICO</name>
<gene>
    <name evidence="2" type="ORF">GCK32_019812</name>
</gene>